<proteinExistence type="predicted"/>
<feature type="chain" id="PRO_5011452402" evidence="1">
    <location>
        <begin position="29"/>
        <end position="1358"/>
    </location>
</feature>
<keyword evidence="1" id="KW-0732">Signal</keyword>
<evidence type="ECO:0000313" key="3">
    <source>
        <dbReference type="Proteomes" id="UP000199310"/>
    </source>
</evidence>
<sequence>MMKKFYALYLSMLPILVCLFLLPSTAKSGPADRKRTAVAVPPAIASITLPADGNYRVGAELTFKVNFSVPVTVHTASSPLIGNFLYIVTGTTTRQLEAVSLDNTSMTFKYTVTAADNDMDGIEIQQFVTYQAIIDENFLTLDPAINPAQWHNQIKLDNKKPSITGFSISPGHFGIGKMVTISVQFDEAVNVTGIPSIMAGTNEFFGDYKYAGGAGTNILRFEVAVPAGVDISAPLYYDQQITLNGGTITDLAGNDYNLLPRIIAWLTGAHLDGVPPAVTNMLLTDPSFTVKSGRIHFEIYTSEPVISADLQNLVSVNTDVTVNSKTVTQTGSSSFAIELDVTGVPDTVLPVSLTIPGPVPFTDLGGNPVTLSNTTPPYHIDEQAPRITGMTLPANRIYKKGEVLRFVVNTSEPVKSNVGYVQLGITLAQGGTVWATGQANPDGLTFDYMVRNGDLDYNTIQLNNTLRPAPLFPTTTITDWAGNLMPLSIGTIPSLAGISVDGVDPVITGWLPIPKKTYKIGDSIKIEGTISKNIFINGKTSILLVVTDTGYYAPSIPASAPNRLAYAYVVPEGKEGGIFSAGFHLDLNGSIRDTAGNDLQFSPGPAMDGVLLDGVRPLITRIATPVTYGKIGDEVWIDVTFNEQITSLPGAILKTKIGSSNVDMPFKELTDASTARFAYTIKDGDKDGTGVKVSGLSGVTDLAGNEPILSNSVPTSLLVDGIRPVLDSITLLSDRITNKRLVSYVLHMSKPVNTPFTPAFTTTGDISIDHTDFTVSGNDVMVDVTATGNNGTLQLTVDPSIVSITDAAGNAAVQHALTGETVLIDMTPPAISDFVPPADSIYLAGQVLTYTLTASENLVVKGGTPSIQLFIDNQAAVHVSMSSVQGKTMVFRYVIPEGLEDWNGAGYDGQLELNGSTITDVAGNPLPLQIPYDPNVRGPRIHAKIPAITSVSLYHPGLNAKDDRLVVDVFFDNAVKVSPEVSMSLQIGDKTVEAKPDPASLEGTYIPFYYTIEEGLYDMDGVRVEAIQLNGGAIEDEFHNQAKTNFTSETFADIKVDAILPEILSFKRVGASPSNKDTLYFDVVFSEKMQYVSQYRFKVVKSADFYYAAPVTLQTLNDTAYRIGVRVFGAGTVGLKADKNSGRDLAGNSMKQDSVLSELYTVDNYPPYVADMKLPAAGTYKIGDPITIRAIIPEPVIIAGGTPSIDLTLRTGGTVKAYLIRNEPGALTFQYIVKKGDFDGSGIGINPVLQLNDSKPVDAMGNVMYGPMDSVPATTAILVDGIPPTVTRLTQLDPTVTKATKVRYAIVFSEAVKGFTAADITVSQTGSIQPPVVSLAYPATDSIVVTADNVSGAGTLTL</sequence>
<evidence type="ECO:0000313" key="2">
    <source>
        <dbReference type="EMBL" id="SEW51470.1"/>
    </source>
</evidence>
<dbReference type="EMBL" id="FOJG01000002">
    <property type="protein sequence ID" value="SEW51470.1"/>
    <property type="molecule type" value="Genomic_DNA"/>
</dbReference>
<keyword evidence="3" id="KW-1185">Reference proteome</keyword>
<feature type="signal peptide" evidence="1">
    <location>
        <begin position="1"/>
        <end position="28"/>
    </location>
</feature>
<gene>
    <name evidence="2" type="ORF">SAMN04488122_4252</name>
</gene>
<name>A0A1I0S6X0_9BACT</name>
<evidence type="ECO:0000256" key="1">
    <source>
        <dbReference type="SAM" id="SignalP"/>
    </source>
</evidence>
<organism evidence="2 3">
    <name type="scientific">Chitinophaga arvensicola</name>
    <dbReference type="NCBI Taxonomy" id="29529"/>
    <lineage>
        <taxon>Bacteria</taxon>
        <taxon>Pseudomonadati</taxon>
        <taxon>Bacteroidota</taxon>
        <taxon>Chitinophagia</taxon>
        <taxon>Chitinophagales</taxon>
        <taxon>Chitinophagaceae</taxon>
        <taxon>Chitinophaga</taxon>
    </lineage>
</organism>
<protein>
    <submittedName>
        <fullName evidence="2">Uncharacterized protein</fullName>
    </submittedName>
</protein>
<feature type="non-terminal residue" evidence="2">
    <location>
        <position position="1358"/>
    </location>
</feature>
<reference evidence="3" key="1">
    <citation type="submission" date="2016-10" db="EMBL/GenBank/DDBJ databases">
        <authorList>
            <person name="Varghese N."/>
            <person name="Submissions S."/>
        </authorList>
    </citation>
    <scope>NUCLEOTIDE SEQUENCE [LARGE SCALE GENOMIC DNA]</scope>
    <source>
        <strain evidence="3">DSM 3695</strain>
    </source>
</reference>
<dbReference type="Proteomes" id="UP000199310">
    <property type="component" value="Unassembled WGS sequence"/>
</dbReference>
<accession>A0A1I0S6X0</accession>
<dbReference type="STRING" id="29529.SAMN04488122_4252"/>